<dbReference type="InterPro" id="IPR005335">
    <property type="entry name" value="Terminase_ssu"/>
</dbReference>
<dbReference type="Proteomes" id="UP001595803">
    <property type="component" value="Unassembled WGS sequence"/>
</dbReference>
<comment type="caution">
    <text evidence="2">The sequence shown here is derived from an EMBL/GenBank/DDBJ whole genome shotgun (WGS) entry which is preliminary data.</text>
</comment>
<organism evidence="2 3">
    <name type="scientific">Deinococcus rufus</name>
    <dbReference type="NCBI Taxonomy" id="2136097"/>
    <lineage>
        <taxon>Bacteria</taxon>
        <taxon>Thermotogati</taxon>
        <taxon>Deinococcota</taxon>
        <taxon>Deinococci</taxon>
        <taxon>Deinococcales</taxon>
        <taxon>Deinococcaceae</taxon>
        <taxon>Deinococcus</taxon>
    </lineage>
</organism>
<gene>
    <name evidence="2" type="ORF">ACFOSB_18125</name>
</gene>
<evidence type="ECO:0000256" key="1">
    <source>
        <dbReference type="SAM" id="MobiDB-lite"/>
    </source>
</evidence>
<name>A0ABV7ZCN8_9DEIO</name>
<dbReference type="EMBL" id="JBHRZG010000024">
    <property type="protein sequence ID" value="MFC3834779.1"/>
    <property type="molecule type" value="Genomic_DNA"/>
</dbReference>
<proteinExistence type="predicted"/>
<feature type="region of interest" description="Disordered" evidence="1">
    <location>
        <begin position="246"/>
        <end position="269"/>
    </location>
</feature>
<accession>A0ABV7ZCN8</accession>
<evidence type="ECO:0000313" key="2">
    <source>
        <dbReference type="EMBL" id="MFC3834779.1"/>
    </source>
</evidence>
<sequence length="284" mass="31395">MTRKARKAQPKGPAAAERGRSASEPTTFAQAFARLTPQRRAFVASYLERPNATRAAKAANYSEKTARSQGQRLLTSADVKTALRLGWAEAGMGAEEVRARTEEVARTTLEDFFSFERQEHRPYTYRPVAELLTELFAQIDFEERFAQRAGLSGKELKAHAAAQLQRRRDATRMELEMEADPYATRWVPGPPVLREVPRLDLAKARDLGVLHLAKKIKPTPNGLALELQDPEQARVLIGRLHGLWAKDDDAPSTDDGLPEGTGLEDASDEQLAAELTRLLGQGAG</sequence>
<reference evidence="3" key="1">
    <citation type="journal article" date="2019" name="Int. J. Syst. Evol. Microbiol.">
        <title>The Global Catalogue of Microorganisms (GCM) 10K type strain sequencing project: providing services to taxonomists for standard genome sequencing and annotation.</title>
        <authorList>
            <consortium name="The Broad Institute Genomics Platform"/>
            <consortium name="The Broad Institute Genome Sequencing Center for Infectious Disease"/>
            <person name="Wu L."/>
            <person name="Ma J."/>
        </authorList>
    </citation>
    <scope>NUCLEOTIDE SEQUENCE [LARGE SCALE GENOMIC DNA]</scope>
    <source>
        <strain evidence="3">CCTCC AB 2017081</strain>
    </source>
</reference>
<feature type="region of interest" description="Disordered" evidence="1">
    <location>
        <begin position="1"/>
        <end position="26"/>
    </location>
</feature>
<dbReference type="RefSeq" id="WP_322472236.1">
    <property type="nucleotide sequence ID" value="NZ_JBHRZG010000024.1"/>
</dbReference>
<dbReference type="Pfam" id="PF03592">
    <property type="entry name" value="Terminase_2"/>
    <property type="match status" value="1"/>
</dbReference>
<keyword evidence="3" id="KW-1185">Reference proteome</keyword>
<evidence type="ECO:0000313" key="3">
    <source>
        <dbReference type="Proteomes" id="UP001595803"/>
    </source>
</evidence>
<dbReference type="InterPro" id="IPR038713">
    <property type="entry name" value="Terminase_Gp1_N_sf"/>
</dbReference>
<dbReference type="Gene3D" id="1.10.10.1400">
    <property type="entry name" value="Terminase, small subunit, N-terminal DNA-binding domain, HTH motif"/>
    <property type="match status" value="1"/>
</dbReference>
<protein>
    <submittedName>
        <fullName evidence="2">Terminase small subunit</fullName>
    </submittedName>
</protein>